<reference evidence="1" key="1">
    <citation type="journal article" date="2021" name="Proc. Natl. Acad. Sci. U.S.A.">
        <title>A Catalog of Tens of Thousands of Viruses from Human Metagenomes Reveals Hidden Associations with Chronic Diseases.</title>
        <authorList>
            <person name="Tisza M.J."/>
            <person name="Buck C.B."/>
        </authorList>
    </citation>
    <scope>NUCLEOTIDE SEQUENCE</scope>
    <source>
        <strain evidence="1">CtOZh10</strain>
    </source>
</reference>
<accession>A0A8S5RC48</accession>
<sequence length="64" mass="7246">MALNKDRLKEKIKKAWMSEAENEDGEDFLDKVCERIASAIIEEIKQVSITATCTHGPVNIQKVE</sequence>
<evidence type="ECO:0000313" key="1">
    <source>
        <dbReference type="EMBL" id="DAE28548.1"/>
    </source>
</evidence>
<name>A0A8S5RC48_9VIRU</name>
<dbReference type="EMBL" id="BK059088">
    <property type="protein sequence ID" value="DAE28548.1"/>
    <property type="molecule type" value="Genomic_DNA"/>
</dbReference>
<proteinExistence type="predicted"/>
<protein>
    <submittedName>
        <fullName evidence="1">Uncharacterized protein</fullName>
    </submittedName>
</protein>
<organism evidence="1">
    <name type="scientific">virus sp. ctOZh10</name>
    <dbReference type="NCBI Taxonomy" id="2828250"/>
    <lineage>
        <taxon>Viruses</taxon>
    </lineage>
</organism>